<dbReference type="PANTHER" id="PTHR18866">
    <property type="entry name" value="CARBOXYLASE:PYRUVATE/ACETYL-COA/PROPIONYL-COA CARBOXYLASE"/>
    <property type="match status" value="1"/>
</dbReference>
<dbReference type="SUPFAM" id="SSF52440">
    <property type="entry name" value="PreATP-grasp domain"/>
    <property type="match status" value="1"/>
</dbReference>
<reference evidence="10" key="1">
    <citation type="submission" date="2020-11" db="EMBL/GenBank/DDBJ databases">
        <authorList>
            <person name="Tran Van P."/>
        </authorList>
    </citation>
    <scope>NUCLEOTIDE SEQUENCE</scope>
</reference>
<dbReference type="FunFam" id="3.30.1490.20:FF:000003">
    <property type="entry name" value="acetyl-CoA carboxylase isoform X1"/>
    <property type="match status" value="1"/>
</dbReference>
<keyword evidence="3 6" id="KW-0547">Nucleotide-binding</keyword>
<dbReference type="GO" id="GO:0005739">
    <property type="term" value="C:mitochondrion"/>
    <property type="evidence" value="ECO:0007669"/>
    <property type="project" value="TreeGrafter"/>
</dbReference>
<dbReference type="Pfam" id="PF02786">
    <property type="entry name" value="CPSase_L_D2"/>
    <property type="match status" value="1"/>
</dbReference>
<protein>
    <recommendedName>
        <fullName evidence="12">Methylcrotonoyl-CoA carboxylase subunit alpha, mitochondrial</fullName>
    </recommendedName>
</protein>
<dbReference type="Pfam" id="PF00364">
    <property type="entry name" value="Biotin_lipoyl"/>
    <property type="match status" value="1"/>
</dbReference>
<dbReference type="FunFam" id="3.30.470.20:FF:000028">
    <property type="entry name" value="Methylcrotonoyl-CoA carboxylase subunit alpha, mitochondrial"/>
    <property type="match status" value="1"/>
</dbReference>
<evidence type="ECO:0000256" key="1">
    <source>
        <dbReference type="ARBA" id="ARBA00001953"/>
    </source>
</evidence>
<dbReference type="PROSITE" id="PS50968">
    <property type="entry name" value="BIOTINYL_LIPOYL"/>
    <property type="match status" value="1"/>
</dbReference>
<gene>
    <name evidence="10" type="ORF">DSTB1V02_LOCUS8772</name>
</gene>
<dbReference type="SUPFAM" id="SSF51230">
    <property type="entry name" value="Single hybrid motif"/>
    <property type="match status" value="1"/>
</dbReference>
<evidence type="ECO:0000313" key="11">
    <source>
        <dbReference type="Proteomes" id="UP000677054"/>
    </source>
</evidence>
<keyword evidence="11" id="KW-1185">Reference proteome</keyword>
<proteinExistence type="predicted"/>
<dbReference type="Pfam" id="PF02785">
    <property type="entry name" value="Biotin_carb_C"/>
    <property type="match status" value="1"/>
</dbReference>
<dbReference type="SUPFAM" id="SSF51246">
    <property type="entry name" value="Rudiment single hybrid motif"/>
    <property type="match status" value="1"/>
</dbReference>
<feature type="domain" description="Lipoyl-binding" evidence="7">
    <location>
        <begin position="602"/>
        <end position="679"/>
    </location>
</feature>
<dbReference type="AlphaFoldDB" id="A0A7R8XKT0"/>
<dbReference type="GO" id="GO:0046872">
    <property type="term" value="F:metal ion binding"/>
    <property type="evidence" value="ECO:0007669"/>
    <property type="project" value="InterPro"/>
</dbReference>
<keyword evidence="4 6" id="KW-0067">ATP-binding</keyword>
<evidence type="ECO:0000256" key="2">
    <source>
        <dbReference type="ARBA" id="ARBA00022598"/>
    </source>
</evidence>
<evidence type="ECO:0000259" key="8">
    <source>
        <dbReference type="PROSITE" id="PS50975"/>
    </source>
</evidence>
<evidence type="ECO:0008006" key="12">
    <source>
        <dbReference type="Google" id="ProtNLM"/>
    </source>
</evidence>
<dbReference type="PROSITE" id="PS50975">
    <property type="entry name" value="ATP_GRASP"/>
    <property type="match status" value="1"/>
</dbReference>
<name>A0A7R8XKT0_9CRUS</name>
<dbReference type="CDD" id="cd06850">
    <property type="entry name" value="biotinyl_domain"/>
    <property type="match status" value="1"/>
</dbReference>
<dbReference type="Proteomes" id="UP000677054">
    <property type="component" value="Unassembled WGS sequence"/>
</dbReference>
<dbReference type="InterPro" id="IPR050856">
    <property type="entry name" value="Biotin_carboxylase_complex"/>
</dbReference>
<dbReference type="GO" id="GO:0004485">
    <property type="term" value="F:methylcrotonoyl-CoA carboxylase activity"/>
    <property type="evidence" value="ECO:0007669"/>
    <property type="project" value="TreeGrafter"/>
</dbReference>
<dbReference type="InterPro" id="IPR001882">
    <property type="entry name" value="Biotin_BS"/>
</dbReference>
<evidence type="ECO:0000313" key="10">
    <source>
        <dbReference type="EMBL" id="CAD7248969.1"/>
    </source>
</evidence>
<organism evidence="10">
    <name type="scientific">Darwinula stevensoni</name>
    <dbReference type="NCBI Taxonomy" id="69355"/>
    <lineage>
        <taxon>Eukaryota</taxon>
        <taxon>Metazoa</taxon>
        <taxon>Ecdysozoa</taxon>
        <taxon>Arthropoda</taxon>
        <taxon>Crustacea</taxon>
        <taxon>Oligostraca</taxon>
        <taxon>Ostracoda</taxon>
        <taxon>Podocopa</taxon>
        <taxon>Podocopida</taxon>
        <taxon>Darwinulocopina</taxon>
        <taxon>Darwinuloidea</taxon>
        <taxon>Darwinulidae</taxon>
        <taxon>Darwinula</taxon>
    </lineage>
</organism>
<dbReference type="InterPro" id="IPR011054">
    <property type="entry name" value="Rudment_hybrid_motif"/>
</dbReference>
<dbReference type="InterPro" id="IPR000089">
    <property type="entry name" value="Biotin_lipoyl"/>
</dbReference>
<dbReference type="Pfam" id="PF00289">
    <property type="entry name" value="Biotin_carb_N"/>
    <property type="match status" value="1"/>
</dbReference>
<dbReference type="InterPro" id="IPR005482">
    <property type="entry name" value="Biotin_COase_C"/>
</dbReference>
<dbReference type="InterPro" id="IPR011053">
    <property type="entry name" value="Single_hybrid_motif"/>
</dbReference>
<evidence type="ECO:0000259" key="7">
    <source>
        <dbReference type="PROSITE" id="PS50968"/>
    </source>
</evidence>
<dbReference type="Gene3D" id="3.30.470.20">
    <property type="entry name" value="ATP-grasp fold, B domain"/>
    <property type="match status" value="1"/>
</dbReference>
<dbReference type="InterPro" id="IPR016185">
    <property type="entry name" value="PreATP-grasp_dom_sf"/>
</dbReference>
<dbReference type="InterPro" id="IPR011761">
    <property type="entry name" value="ATP-grasp"/>
</dbReference>
<dbReference type="PANTHER" id="PTHR18866:SF33">
    <property type="entry name" value="METHYLCROTONOYL-COA CARBOXYLASE SUBUNIT ALPHA, MITOCHONDRIAL-RELATED"/>
    <property type="match status" value="1"/>
</dbReference>
<evidence type="ECO:0000256" key="4">
    <source>
        <dbReference type="ARBA" id="ARBA00022840"/>
    </source>
</evidence>
<evidence type="ECO:0000259" key="9">
    <source>
        <dbReference type="PROSITE" id="PS50979"/>
    </source>
</evidence>
<dbReference type="PROSITE" id="PS00188">
    <property type="entry name" value="BIOTIN"/>
    <property type="match status" value="1"/>
</dbReference>
<dbReference type="InterPro" id="IPR011764">
    <property type="entry name" value="Biotin_carboxylation_dom"/>
</dbReference>
<dbReference type="EMBL" id="CAJPEV010002085">
    <property type="protein sequence ID" value="CAG0895583.1"/>
    <property type="molecule type" value="Genomic_DNA"/>
</dbReference>
<feature type="domain" description="ATP-grasp" evidence="8">
    <location>
        <begin position="128"/>
        <end position="326"/>
    </location>
</feature>
<dbReference type="PROSITE" id="PS00867">
    <property type="entry name" value="CPSASE_2"/>
    <property type="match status" value="1"/>
</dbReference>
<evidence type="ECO:0000256" key="3">
    <source>
        <dbReference type="ARBA" id="ARBA00022741"/>
    </source>
</evidence>
<dbReference type="Gene3D" id="2.40.50.100">
    <property type="match status" value="1"/>
</dbReference>
<dbReference type="InterPro" id="IPR005479">
    <property type="entry name" value="CPAse_ATP-bd"/>
</dbReference>
<dbReference type="FunFam" id="3.40.50.20:FF:000010">
    <property type="entry name" value="Propionyl-CoA carboxylase subunit alpha"/>
    <property type="match status" value="1"/>
</dbReference>
<dbReference type="EMBL" id="LR901602">
    <property type="protein sequence ID" value="CAD7248969.1"/>
    <property type="molecule type" value="Genomic_DNA"/>
</dbReference>
<dbReference type="SMART" id="SM00878">
    <property type="entry name" value="Biotin_carb_C"/>
    <property type="match status" value="1"/>
</dbReference>
<evidence type="ECO:0000256" key="6">
    <source>
        <dbReference type="PROSITE-ProRule" id="PRU00409"/>
    </source>
</evidence>
<keyword evidence="5" id="KW-0092">Biotin</keyword>
<dbReference type="InterPro" id="IPR005481">
    <property type="entry name" value="BC-like_N"/>
</dbReference>
<keyword evidence="2" id="KW-0436">Ligase</keyword>
<dbReference type="PROSITE" id="PS50979">
    <property type="entry name" value="BC"/>
    <property type="match status" value="1"/>
</dbReference>
<dbReference type="SUPFAM" id="SSF56059">
    <property type="entry name" value="Glutathione synthetase ATP-binding domain-like"/>
    <property type="match status" value="1"/>
</dbReference>
<accession>A0A7R8XKT0</accession>
<feature type="domain" description="Biotin carboxylation" evidence="9">
    <location>
        <begin position="9"/>
        <end position="456"/>
    </location>
</feature>
<dbReference type="GO" id="GO:0005524">
    <property type="term" value="F:ATP binding"/>
    <property type="evidence" value="ECO:0007669"/>
    <property type="project" value="UniProtKB-UniRule"/>
</dbReference>
<sequence>MLHPLRQMSIDSLLVANRGEIACRVIRTARRLGIRTVAVYSDVDKYSLHVKMSDEAHLLGPAPSIKSYLNQKKILDIAKTSRCIAIHPGYGFLSENAEFAEACAKENVIFVGPSASAIRDMGVKSKAKSIMEAAGVPVVPGYHGDDQAYDHLLREAECIGFPIMIKAVSGGGGKGMRIALTQSGFKEALESAKRESLQAFGDDRVLLEKYILNPRHVEVQVFGDKYGNVLYLMERDCSVQRRHQKIIEEAPAPGINEVTRKHLGEAAVRAASAVNYVGAGTVEFVYQEESGQFYFMEMNTRLQVEHPVTEMITGTDLVEWQLRVAGGEPLPLSQDDISYKGHAFEARIYAEDPSNNFLPGAGKLFYLRTPIPDEITRVETGIVEGDEVSVYYDPMIAKLVVWGPDRSSALRRLAKKLSEYHISGLATNISFLLSLCNHPEFQVGKVDTDFIPRNHKDLFSVSEPSSEIIIQACLYILMKERFAVFGQIAKNDPLSPWESGCKSFRVSHMSHRKIYLHEPSSDTEHDVSVFDNGDGTCSMHLKGNVYPGVNGVLLNEGGKTLMISYIKGIAYHSWILPSDNQIHVISHTGIFQLHQREPRFIKAQLEGEGAGDAIAPMPGVIQEVCVKPGQEVLPGDPLVIMIAMKMEYVIKAPCHAKVEKVFFKPGDSVAKNVELVHLDRQ</sequence>
<dbReference type="OrthoDB" id="196847at2759"/>
<evidence type="ECO:0000256" key="5">
    <source>
        <dbReference type="ARBA" id="ARBA00023267"/>
    </source>
</evidence>
<comment type="cofactor">
    <cofactor evidence="1">
        <name>biotin</name>
        <dbReference type="ChEBI" id="CHEBI:57586"/>
    </cofactor>
</comment>